<dbReference type="EMBL" id="BSXS01010379">
    <property type="protein sequence ID" value="GME98104.1"/>
    <property type="molecule type" value="Genomic_DNA"/>
</dbReference>
<proteinExistence type="predicted"/>
<sequence>MQQNTSLPQSNWTFEHALFLINTTTTNELLFKELETFLSSNESVLLTPSIPFARTTEQKEATIPDSFKLRSVEYSAKLTKEQKQYINEVSNILKFDTLEVARIVIAALDRIPKDHSLSLNNLNNNSVLVQDSIKRLEHLMLRLLKNP</sequence>
<comment type="caution">
    <text evidence="1">The sequence shown here is derived from an EMBL/GenBank/DDBJ whole genome shotgun (WGS) entry which is preliminary data.</text>
</comment>
<reference evidence="1" key="1">
    <citation type="submission" date="2023-04" db="EMBL/GenBank/DDBJ databases">
        <title>Ambrosiozyma monospora NBRC 10751.</title>
        <authorList>
            <person name="Ichikawa N."/>
            <person name="Sato H."/>
            <person name="Tonouchi N."/>
        </authorList>
    </citation>
    <scope>NUCLEOTIDE SEQUENCE</scope>
    <source>
        <strain evidence="1">NBRC 10751</strain>
    </source>
</reference>
<evidence type="ECO:0000313" key="1">
    <source>
        <dbReference type="EMBL" id="GME98104.1"/>
    </source>
</evidence>
<evidence type="ECO:0000313" key="2">
    <source>
        <dbReference type="Proteomes" id="UP001165064"/>
    </source>
</evidence>
<dbReference type="Proteomes" id="UP001165064">
    <property type="component" value="Unassembled WGS sequence"/>
</dbReference>
<protein>
    <submittedName>
        <fullName evidence="1">Unnamed protein product</fullName>
    </submittedName>
</protein>
<gene>
    <name evidence="1" type="ORF">Amon02_001040600</name>
</gene>
<organism evidence="1 2">
    <name type="scientific">Ambrosiozyma monospora</name>
    <name type="common">Yeast</name>
    <name type="synonym">Endomycopsis monosporus</name>
    <dbReference type="NCBI Taxonomy" id="43982"/>
    <lineage>
        <taxon>Eukaryota</taxon>
        <taxon>Fungi</taxon>
        <taxon>Dikarya</taxon>
        <taxon>Ascomycota</taxon>
        <taxon>Saccharomycotina</taxon>
        <taxon>Pichiomycetes</taxon>
        <taxon>Pichiales</taxon>
        <taxon>Pichiaceae</taxon>
        <taxon>Ambrosiozyma</taxon>
    </lineage>
</organism>
<keyword evidence="2" id="KW-1185">Reference proteome</keyword>
<name>A0ACB5TZN1_AMBMO</name>
<accession>A0ACB5TZN1</accession>